<protein>
    <submittedName>
        <fullName evidence="1">Uncharacterized protein</fullName>
    </submittedName>
</protein>
<dbReference type="RefSeq" id="WP_127835564.1">
    <property type="nucleotide sequence ID" value="NZ_CP032680.1"/>
</dbReference>
<evidence type="ECO:0000313" key="1">
    <source>
        <dbReference type="EMBL" id="AZZ67151.1"/>
    </source>
</evidence>
<dbReference type="Proteomes" id="UP000283758">
    <property type="component" value="Chromosome"/>
</dbReference>
<dbReference type="InterPro" id="IPR053916">
    <property type="entry name" value="DUF6978"/>
</dbReference>
<reference evidence="1 2" key="1">
    <citation type="submission" date="2018-10" db="EMBL/GenBank/DDBJ databases">
        <title>Complete genome sequencing of Lactobacillus johnsonii ZLJ010.</title>
        <authorList>
            <person name="Zhang W."/>
            <person name="Ji H."/>
            <person name="Wang J."/>
            <person name="Zhang D."/>
            <person name="Liu H."/>
            <person name="Wang S."/>
            <person name="Wang Y."/>
        </authorList>
    </citation>
    <scope>NUCLEOTIDE SEQUENCE [LARGE SCALE GENOMIC DNA]</scope>
    <source>
        <strain evidence="1 2">ZLJ010</strain>
    </source>
</reference>
<evidence type="ECO:0000313" key="2">
    <source>
        <dbReference type="Proteomes" id="UP000283758"/>
    </source>
</evidence>
<name>A0A9W3Z098_LACJH</name>
<proteinExistence type="predicted"/>
<gene>
    <name evidence="1" type="ORF">D7321_03130</name>
</gene>
<dbReference type="AlphaFoldDB" id="A0A9W3Z098"/>
<sequence>MELQLTDSEAQQFIKIAKEIIKKYKINVSTHPRGTILIRSQLIDRDFILYYFYNVGNIHLNFADSKTHLTLVRINIDNSFHKNSDGIIRGNRVEIFSEQEFIAKGDGRTHYKAYPLPFDSIKNTDDFFMAFENILEYTNTQENGMISMIPTLPTN</sequence>
<organism evidence="1 2">
    <name type="scientific">Lactobacillus johnsonii</name>
    <dbReference type="NCBI Taxonomy" id="33959"/>
    <lineage>
        <taxon>Bacteria</taxon>
        <taxon>Bacillati</taxon>
        <taxon>Bacillota</taxon>
        <taxon>Bacilli</taxon>
        <taxon>Lactobacillales</taxon>
        <taxon>Lactobacillaceae</taxon>
        <taxon>Lactobacillus</taxon>
    </lineage>
</organism>
<dbReference type="Pfam" id="PF22398">
    <property type="entry name" value="DUF6978"/>
    <property type="match status" value="1"/>
</dbReference>
<accession>A0A9W3Z098</accession>
<dbReference type="EMBL" id="CP032680">
    <property type="protein sequence ID" value="AZZ67151.1"/>
    <property type="molecule type" value="Genomic_DNA"/>
</dbReference>